<evidence type="ECO:0000313" key="3">
    <source>
        <dbReference type="Proteomes" id="UP000095280"/>
    </source>
</evidence>
<evidence type="ECO:0000256" key="1">
    <source>
        <dbReference type="SAM" id="MobiDB-lite"/>
    </source>
</evidence>
<keyword evidence="2" id="KW-1133">Transmembrane helix</keyword>
<dbReference type="InterPro" id="IPR016817">
    <property type="entry name" value="MannP-dilichol_defect-1"/>
</dbReference>
<feature type="region of interest" description="Disordered" evidence="1">
    <location>
        <begin position="103"/>
        <end position="137"/>
    </location>
</feature>
<dbReference type="PANTHER" id="PTHR12226">
    <property type="entry name" value="MANNOSE-P-DOLICHOL UTILIZATION DEFECT 1 LEC35 -RELATED"/>
    <property type="match status" value="1"/>
</dbReference>
<dbReference type="WBParaSite" id="maker-uti_cns_0014317-snap-gene-0.2-mRNA-1">
    <property type="protein sequence ID" value="maker-uti_cns_0014317-snap-gene-0.2-mRNA-1"/>
    <property type="gene ID" value="maker-uti_cns_0014317-snap-gene-0.2"/>
</dbReference>
<accession>A0A1I8IP82</accession>
<keyword evidence="3" id="KW-1185">Reference proteome</keyword>
<evidence type="ECO:0000256" key="2">
    <source>
        <dbReference type="SAM" id="Phobius"/>
    </source>
</evidence>
<name>A0A1I8IP82_9PLAT</name>
<reference evidence="4" key="1">
    <citation type="submission" date="2016-11" db="UniProtKB">
        <authorList>
            <consortium name="WormBaseParasite"/>
        </authorList>
    </citation>
    <scope>IDENTIFICATION</scope>
</reference>
<feature type="transmembrane region" description="Helical" evidence="2">
    <location>
        <begin position="247"/>
        <end position="270"/>
    </location>
</feature>
<proteinExistence type="predicted"/>
<feature type="region of interest" description="Disordered" evidence="1">
    <location>
        <begin position="162"/>
        <end position="190"/>
    </location>
</feature>
<organism evidence="3 4">
    <name type="scientific">Macrostomum lignano</name>
    <dbReference type="NCBI Taxonomy" id="282301"/>
    <lineage>
        <taxon>Eukaryota</taxon>
        <taxon>Metazoa</taxon>
        <taxon>Spiralia</taxon>
        <taxon>Lophotrochozoa</taxon>
        <taxon>Platyhelminthes</taxon>
        <taxon>Rhabditophora</taxon>
        <taxon>Macrostomorpha</taxon>
        <taxon>Macrostomida</taxon>
        <taxon>Macrostomidae</taxon>
        <taxon>Macrostomum</taxon>
    </lineage>
</organism>
<protein>
    <submittedName>
        <fullName evidence="4">RNase H domain-containing protein</fullName>
    </submittedName>
</protein>
<sequence>LYGLGFCLNRFGYVLRPEVIPGHLGIPGNDLANRLAKAGSTGSFTGPLPVAPTPIAGVTTRINQWVASKHRERLTYLGPNPDLSDVFRPENLCQLVRYQRALRRGTAQRTPRHHRNSLRDTAAPAARGRQGESGSALSASLQMMAHRLPPFHLTSGHSKFGRANTWQNSSSSEHRGLREDRLSTPAEPGAVHLQPASGELVIRGRRLPFCLGWDLHVLQQTEQAAHCPVLHPVQEAAISCSIQRHRYAFVVFFIVLLIVSFCCIIFFACGSVCSRIRGSRSPDGGVVSTAKSSESSRATSCSCSSFSLAPDGFKSLGDNWFGVAISVTLSAGSKKRSIAAVSEPPRRLTCEMHLYISAVILPSDRLHKAQERNQTVSSIQTAISVVMDSAAALQAVNLAVILLCIVQRIPQVSKVIANGSTLGLDVLGLSLELWCFLTVCNYAASQRYPFLTYCEDLFLSAQGLNSLAIVSAVGKSRQIYTLWRQKLVHNMSGATWLLAFTCSS</sequence>
<evidence type="ECO:0000313" key="4">
    <source>
        <dbReference type="WBParaSite" id="maker-uti_cns_0014317-snap-gene-0.2-mRNA-1"/>
    </source>
</evidence>
<dbReference type="AlphaFoldDB" id="A0A1I8IP82"/>
<keyword evidence="2" id="KW-0472">Membrane</keyword>
<dbReference type="Proteomes" id="UP000095280">
    <property type="component" value="Unplaced"/>
</dbReference>
<dbReference type="PANTHER" id="PTHR12226:SF3">
    <property type="entry name" value="SOLUTE CARRIER FAMILY 66 MEMBER 3"/>
    <property type="match status" value="1"/>
</dbReference>
<feature type="compositionally biased region" description="Basic and acidic residues" evidence="1">
    <location>
        <begin position="172"/>
        <end position="182"/>
    </location>
</feature>
<keyword evidence="2" id="KW-0812">Transmembrane</keyword>